<protein>
    <submittedName>
        <fullName evidence="2">Uncharacterized protein</fullName>
    </submittedName>
</protein>
<dbReference type="AlphaFoldDB" id="A0A9W6BWQ1"/>
<feature type="region of interest" description="Disordered" evidence="1">
    <location>
        <begin position="24"/>
        <end position="52"/>
    </location>
</feature>
<evidence type="ECO:0000256" key="1">
    <source>
        <dbReference type="SAM" id="MobiDB-lite"/>
    </source>
</evidence>
<name>A0A9W6BWQ1_9CHLO</name>
<proteinExistence type="predicted"/>
<evidence type="ECO:0000313" key="2">
    <source>
        <dbReference type="EMBL" id="GLC59657.1"/>
    </source>
</evidence>
<keyword evidence="3" id="KW-1185">Reference proteome</keyword>
<accession>A0A9W6BWQ1</accession>
<gene>
    <name evidence="2" type="primary">PLESTB002353</name>
    <name evidence="2" type="ORF">PLESTB_001519000</name>
</gene>
<dbReference type="Proteomes" id="UP001165080">
    <property type="component" value="Unassembled WGS sequence"/>
</dbReference>
<reference evidence="2 3" key="1">
    <citation type="journal article" date="2023" name="Commun. Biol.">
        <title>Reorganization of the ancestral sex-determining regions during the evolution of trioecy in Pleodorina starrii.</title>
        <authorList>
            <person name="Takahashi K."/>
            <person name="Suzuki S."/>
            <person name="Kawai-Toyooka H."/>
            <person name="Yamamoto K."/>
            <person name="Hamaji T."/>
            <person name="Ootsuki R."/>
            <person name="Yamaguchi H."/>
            <person name="Kawachi M."/>
            <person name="Higashiyama T."/>
            <person name="Nozaki H."/>
        </authorList>
    </citation>
    <scope>NUCLEOTIDE SEQUENCE [LARGE SCALE GENOMIC DNA]</scope>
    <source>
        <strain evidence="2 3">NIES-4479</strain>
    </source>
</reference>
<feature type="compositionally biased region" description="Pro residues" evidence="1">
    <location>
        <begin position="25"/>
        <end position="50"/>
    </location>
</feature>
<organism evidence="2 3">
    <name type="scientific">Pleodorina starrii</name>
    <dbReference type="NCBI Taxonomy" id="330485"/>
    <lineage>
        <taxon>Eukaryota</taxon>
        <taxon>Viridiplantae</taxon>
        <taxon>Chlorophyta</taxon>
        <taxon>core chlorophytes</taxon>
        <taxon>Chlorophyceae</taxon>
        <taxon>CS clade</taxon>
        <taxon>Chlamydomonadales</taxon>
        <taxon>Volvocaceae</taxon>
        <taxon>Pleodorina</taxon>
    </lineage>
</organism>
<comment type="caution">
    <text evidence="2">The sequence shown here is derived from an EMBL/GenBank/DDBJ whole genome shotgun (WGS) entry which is preliminary data.</text>
</comment>
<evidence type="ECO:0000313" key="3">
    <source>
        <dbReference type="Proteomes" id="UP001165080"/>
    </source>
</evidence>
<dbReference type="EMBL" id="BRXU01000029">
    <property type="protein sequence ID" value="GLC59657.1"/>
    <property type="molecule type" value="Genomic_DNA"/>
</dbReference>
<dbReference type="SUPFAM" id="SSF101447">
    <property type="entry name" value="Formin homology 2 domain (FH2 domain)"/>
    <property type="match status" value="1"/>
</dbReference>
<sequence length="129" mass="14259">MCGCCNKTTMFQCRESLACSWVASPRPPPLPPPPPPLPPPPPPLPPPPPDSATAVFAQGGAWDAFATTNKRTNAYISAILSTFVYDDENQTVRSQLMMQRLCRCSKTEWRNRWASLVLRSNAAAWTRNS</sequence>